<dbReference type="SFLD" id="SFLDG01017">
    <property type="entry name" value="Polyprenyl_Transferase_Like"/>
    <property type="match status" value="1"/>
</dbReference>
<dbReference type="EMBL" id="BMMX01000002">
    <property type="protein sequence ID" value="GGK79088.1"/>
    <property type="molecule type" value="Genomic_DNA"/>
</dbReference>
<proteinExistence type="inferred from homology"/>
<dbReference type="RefSeq" id="WP_189078027.1">
    <property type="nucleotide sequence ID" value="NZ_BMMX01000002.1"/>
</dbReference>
<accession>A0A8J3BX04</accession>
<evidence type="ECO:0000256" key="1">
    <source>
        <dbReference type="ARBA" id="ARBA00022723"/>
    </source>
</evidence>
<dbReference type="SUPFAM" id="SSF48576">
    <property type="entry name" value="Terpenoid synthases"/>
    <property type="match status" value="1"/>
</dbReference>
<evidence type="ECO:0000313" key="4">
    <source>
        <dbReference type="EMBL" id="GGK79088.1"/>
    </source>
</evidence>
<gene>
    <name evidence="4" type="ORF">GCM10012284_11380</name>
</gene>
<dbReference type="InterPro" id="IPR000092">
    <property type="entry name" value="Polyprenyl_synt"/>
</dbReference>
<comment type="caution">
    <text evidence="4">The sequence shown here is derived from an EMBL/GenBank/DDBJ whole genome shotgun (WGS) entry which is preliminary data.</text>
</comment>
<sequence>MTAVRPGADAEEFLLRARRLTGPALRDAVRRLPEPTRGIAEYHFSWDHGQAGKSVRAALVLAAAEALHGPPEDAVSGAAGVELVHNFSLIHDDLMDRDPLRRTRPTVWSAYGDSQAILTGDALLVVAMHVLADHPPVLREVCAALLALVDGQSADLAFESRTDVGLDECVRMAALKTGALLASSCAIGGMLARAEPARVEALRRFGHHLGLAFQLVDDILGIWGQTQVSGKPVGADLRRRKKSLPVVAALNAGGSHARRLREIYHPGAGPLDDDDIQSAAELIELAGGRAWAERQAEHHRTGAMAALAAAEPTGEGAEILVALATLVCRRDR</sequence>
<reference evidence="4" key="1">
    <citation type="journal article" date="2014" name="Int. J. Syst. Evol. Microbiol.">
        <title>Complete genome sequence of Corynebacterium casei LMG S-19264T (=DSM 44701T), isolated from a smear-ripened cheese.</title>
        <authorList>
            <consortium name="US DOE Joint Genome Institute (JGI-PGF)"/>
            <person name="Walter F."/>
            <person name="Albersmeier A."/>
            <person name="Kalinowski J."/>
            <person name="Ruckert C."/>
        </authorList>
    </citation>
    <scope>NUCLEOTIDE SEQUENCE</scope>
    <source>
        <strain evidence="4">CGMCC 4.7299</strain>
    </source>
</reference>
<evidence type="ECO:0000313" key="5">
    <source>
        <dbReference type="Proteomes" id="UP000656042"/>
    </source>
</evidence>
<dbReference type="Gene3D" id="1.10.600.10">
    <property type="entry name" value="Farnesyl Diphosphate Synthase"/>
    <property type="match status" value="1"/>
</dbReference>
<evidence type="ECO:0000256" key="3">
    <source>
        <dbReference type="RuleBase" id="RU004466"/>
    </source>
</evidence>
<dbReference type="PANTHER" id="PTHR12001">
    <property type="entry name" value="GERANYLGERANYL PYROPHOSPHATE SYNTHASE"/>
    <property type="match status" value="1"/>
</dbReference>
<keyword evidence="5" id="KW-1185">Reference proteome</keyword>
<reference evidence="4" key="2">
    <citation type="submission" date="2020-09" db="EMBL/GenBank/DDBJ databases">
        <authorList>
            <person name="Sun Q."/>
            <person name="Zhou Y."/>
        </authorList>
    </citation>
    <scope>NUCLEOTIDE SEQUENCE</scope>
    <source>
        <strain evidence="4">CGMCC 4.7299</strain>
    </source>
</reference>
<dbReference type="GO" id="GO:0004659">
    <property type="term" value="F:prenyltransferase activity"/>
    <property type="evidence" value="ECO:0007669"/>
    <property type="project" value="InterPro"/>
</dbReference>
<keyword evidence="3" id="KW-0808">Transferase</keyword>
<dbReference type="InterPro" id="IPR033749">
    <property type="entry name" value="Polyprenyl_synt_CS"/>
</dbReference>
<dbReference type="InterPro" id="IPR008949">
    <property type="entry name" value="Isoprenoid_synthase_dom_sf"/>
</dbReference>
<dbReference type="GO" id="GO:0046872">
    <property type="term" value="F:metal ion binding"/>
    <property type="evidence" value="ECO:0007669"/>
    <property type="project" value="UniProtKB-KW"/>
</dbReference>
<comment type="similarity">
    <text evidence="3">Belongs to the FPP/GGPP synthase family.</text>
</comment>
<dbReference type="CDD" id="cd00685">
    <property type="entry name" value="Trans_IPPS_HT"/>
    <property type="match status" value="1"/>
</dbReference>
<evidence type="ECO:0000256" key="2">
    <source>
        <dbReference type="ARBA" id="ARBA00022842"/>
    </source>
</evidence>
<dbReference type="AlphaFoldDB" id="A0A8J3BX04"/>
<organism evidence="4 5">
    <name type="scientific">Mangrovihabitans endophyticus</name>
    <dbReference type="NCBI Taxonomy" id="1751298"/>
    <lineage>
        <taxon>Bacteria</taxon>
        <taxon>Bacillati</taxon>
        <taxon>Actinomycetota</taxon>
        <taxon>Actinomycetes</taxon>
        <taxon>Micromonosporales</taxon>
        <taxon>Micromonosporaceae</taxon>
        <taxon>Mangrovihabitans</taxon>
    </lineage>
</organism>
<keyword evidence="2" id="KW-0460">Magnesium</keyword>
<dbReference type="Pfam" id="PF00348">
    <property type="entry name" value="polyprenyl_synt"/>
    <property type="match status" value="1"/>
</dbReference>
<dbReference type="Proteomes" id="UP000656042">
    <property type="component" value="Unassembled WGS sequence"/>
</dbReference>
<dbReference type="PANTHER" id="PTHR12001:SF86">
    <property type="entry name" value="GERANYLGERANYL DIPHOSPHATE SYNTHASE"/>
    <property type="match status" value="1"/>
</dbReference>
<dbReference type="SFLD" id="SFLDS00005">
    <property type="entry name" value="Isoprenoid_Synthase_Type_I"/>
    <property type="match status" value="1"/>
</dbReference>
<keyword evidence="1" id="KW-0479">Metal-binding</keyword>
<dbReference type="PROSITE" id="PS00444">
    <property type="entry name" value="POLYPRENYL_SYNTHASE_2"/>
    <property type="match status" value="1"/>
</dbReference>
<name>A0A8J3BX04_9ACTN</name>
<dbReference type="GO" id="GO:0008299">
    <property type="term" value="P:isoprenoid biosynthetic process"/>
    <property type="evidence" value="ECO:0007669"/>
    <property type="project" value="InterPro"/>
</dbReference>
<protein>
    <submittedName>
        <fullName evidence="4">Polyprenyl synthetase</fullName>
    </submittedName>
</protein>